<dbReference type="PROSITE" id="PS51257">
    <property type="entry name" value="PROKAR_LIPOPROTEIN"/>
    <property type="match status" value="1"/>
</dbReference>
<comment type="caution">
    <text evidence="2">The sequence shown here is derived from an EMBL/GenBank/DDBJ whole genome shotgun (WGS) entry which is preliminary data.</text>
</comment>
<reference evidence="3" key="1">
    <citation type="journal article" date="2019" name="Int. J. Syst. Evol. Microbiol.">
        <title>The Global Catalogue of Microorganisms (GCM) 10K type strain sequencing project: providing services to taxonomists for standard genome sequencing and annotation.</title>
        <authorList>
            <consortium name="The Broad Institute Genomics Platform"/>
            <consortium name="The Broad Institute Genome Sequencing Center for Infectious Disease"/>
            <person name="Wu L."/>
            <person name="Ma J."/>
        </authorList>
    </citation>
    <scope>NUCLEOTIDE SEQUENCE [LARGE SCALE GENOMIC DNA]</scope>
    <source>
        <strain evidence="3">KCTC 23701</strain>
    </source>
</reference>
<dbReference type="RefSeq" id="WP_189462447.1">
    <property type="nucleotide sequence ID" value="NZ_BMYO01000013.1"/>
</dbReference>
<evidence type="ECO:0000256" key="1">
    <source>
        <dbReference type="SAM" id="SignalP"/>
    </source>
</evidence>
<keyword evidence="3" id="KW-1185">Reference proteome</keyword>
<feature type="chain" id="PRO_5045944685" description="Carboxypeptidase regulatory-like domain-containing protein" evidence="1">
    <location>
        <begin position="22"/>
        <end position="635"/>
    </location>
</feature>
<organism evidence="2 3">
    <name type="scientific">Jeongeupia chitinilytica</name>
    <dbReference type="NCBI Taxonomy" id="1041641"/>
    <lineage>
        <taxon>Bacteria</taxon>
        <taxon>Pseudomonadati</taxon>
        <taxon>Pseudomonadota</taxon>
        <taxon>Betaproteobacteria</taxon>
        <taxon>Neisseriales</taxon>
        <taxon>Chitinibacteraceae</taxon>
        <taxon>Jeongeupia</taxon>
    </lineage>
</organism>
<evidence type="ECO:0000313" key="2">
    <source>
        <dbReference type="EMBL" id="GHD69838.1"/>
    </source>
</evidence>
<evidence type="ECO:0008006" key="4">
    <source>
        <dbReference type="Google" id="ProtNLM"/>
    </source>
</evidence>
<gene>
    <name evidence="2" type="ORF">GCM10007350_37090</name>
</gene>
<dbReference type="InterPro" id="IPR013783">
    <property type="entry name" value="Ig-like_fold"/>
</dbReference>
<dbReference type="Gene3D" id="2.60.40.10">
    <property type="entry name" value="Immunoglobulins"/>
    <property type="match status" value="1"/>
</dbReference>
<name>A0ABQ3H767_9NEIS</name>
<sequence>MSARLKLGAVAAALLALTACGGGGGGSDSSTTAPVTTPVANAGKLSGSAATGSALSGATVTLKDANGKTLTTQTNARGEYSFDTSALAAPFILKVEGGTVVTSGQPNQAVLYSIAIPGETTANLTTLTTLIVAQLGKQLPQDAFAAFSGALLDAAKTRDGIVAANNAVLDYLLNTLKLDARSIGNLITAKLDATGGNDPYDQMLEKARLIEPNIVNQAVALVKALTGTVKIDTANETLGQCIASLDLPADLKTVATNDSDLAVYTWDGQKKVDWSGAQNYKSGWFGGIQKSYFGRNGEQVALDGQQVTQTFDEVVVQEDATMYTPGASKTQFPFSYKNYVYTSLDGRQKLGWREDQYDLNGVATGYWLQKLPLAGGGSSFAQTYELKLKSPAANSFTRRSIGNWYSDKPRTEMLDEEIVFAGRETVDTLIGRFQACKSEYKATMTQKDGDGKTTAATVWTETVWHVPKLGAVKRTTTDLENDDKGTLVYQDVRNYDLAGARRMGQRYGAYDVWFGTQTGTTTTTAQAGSQCDYSVNGYTIGFNWLVKPGSDGKSAQYRVWDGNATAMLPIAYPGVTALNKFRTSAGGDVTLSYSQQLDFNLATGVLGGTYSRTEQYTGASCTGQYDYRINAARVL</sequence>
<evidence type="ECO:0000313" key="3">
    <source>
        <dbReference type="Proteomes" id="UP000604737"/>
    </source>
</evidence>
<dbReference type="SUPFAM" id="SSF49478">
    <property type="entry name" value="Cna protein B-type domain"/>
    <property type="match status" value="1"/>
</dbReference>
<proteinExistence type="predicted"/>
<dbReference type="EMBL" id="BMYO01000013">
    <property type="protein sequence ID" value="GHD69838.1"/>
    <property type="molecule type" value="Genomic_DNA"/>
</dbReference>
<accession>A0ABQ3H767</accession>
<keyword evidence="1" id="KW-0732">Signal</keyword>
<feature type="signal peptide" evidence="1">
    <location>
        <begin position="1"/>
        <end position="21"/>
    </location>
</feature>
<dbReference type="Gene3D" id="2.40.360.20">
    <property type="match status" value="1"/>
</dbReference>
<dbReference type="Proteomes" id="UP000604737">
    <property type="component" value="Unassembled WGS sequence"/>
</dbReference>
<protein>
    <recommendedName>
        <fullName evidence="4">Carboxypeptidase regulatory-like domain-containing protein</fullName>
    </recommendedName>
</protein>